<organism evidence="1 2">
    <name type="scientific">Streptacidiphilus jiangxiensis</name>
    <dbReference type="NCBI Taxonomy" id="235985"/>
    <lineage>
        <taxon>Bacteria</taxon>
        <taxon>Bacillati</taxon>
        <taxon>Actinomycetota</taxon>
        <taxon>Actinomycetes</taxon>
        <taxon>Kitasatosporales</taxon>
        <taxon>Streptomycetaceae</taxon>
        <taxon>Streptacidiphilus</taxon>
    </lineage>
</organism>
<dbReference type="AlphaFoldDB" id="A0A1H8ACD3"/>
<evidence type="ECO:0000313" key="1">
    <source>
        <dbReference type="EMBL" id="SEM68136.1"/>
    </source>
</evidence>
<keyword evidence="2" id="KW-1185">Reference proteome</keyword>
<dbReference type="Proteomes" id="UP000183015">
    <property type="component" value="Unassembled WGS sequence"/>
</dbReference>
<accession>A0A1H8ACD3</accession>
<protein>
    <submittedName>
        <fullName evidence="1">Uncharacterized protein</fullName>
    </submittedName>
</protein>
<name>A0A1H8ACD3_STRJI</name>
<reference evidence="2" key="1">
    <citation type="submission" date="2016-10" db="EMBL/GenBank/DDBJ databases">
        <authorList>
            <person name="Varghese N."/>
        </authorList>
    </citation>
    <scope>NUCLEOTIDE SEQUENCE [LARGE SCALE GENOMIC DNA]</scope>
    <source>
        <strain evidence="2">DSM 45096 / BCRC 16803 / CGMCC 4.1857 / CIP 109030 / JCM 12277 / KCTC 19219 / NBRC 100920 / 33214</strain>
    </source>
</reference>
<sequence>MVVPGTLVIKCRLHPSFDHRVGAGADTRLRAGKAVRCRRAIGSSAADDGVGGSGGHGRHLSLRRFRRTVVPAGFTVLRRN</sequence>
<gene>
    <name evidence="1" type="ORF">SAMN05414137_14321</name>
</gene>
<proteinExistence type="predicted"/>
<evidence type="ECO:0000313" key="2">
    <source>
        <dbReference type="Proteomes" id="UP000183015"/>
    </source>
</evidence>
<dbReference type="EMBL" id="FOAZ01000043">
    <property type="protein sequence ID" value="SEM68136.1"/>
    <property type="molecule type" value="Genomic_DNA"/>
</dbReference>